<dbReference type="EMBL" id="BAABIQ010000021">
    <property type="protein sequence ID" value="GAA4789815.1"/>
    <property type="molecule type" value="Genomic_DNA"/>
</dbReference>
<comment type="caution">
    <text evidence="1">The sequence shown here is derived from an EMBL/GenBank/DDBJ whole genome shotgun (WGS) entry which is preliminary data.</text>
</comment>
<accession>A0ABP9B2R1</accession>
<evidence type="ECO:0008006" key="3">
    <source>
        <dbReference type="Google" id="ProtNLM"/>
    </source>
</evidence>
<protein>
    <recommendedName>
        <fullName evidence="3">DNA alkylation repair protein</fullName>
    </recommendedName>
</protein>
<dbReference type="Proteomes" id="UP001501411">
    <property type="component" value="Unassembled WGS sequence"/>
</dbReference>
<evidence type="ECO:0000313" key="2">
    <source>
        <dbReference type="Proteomes" id="UP001501411"/>
    </source>
</evidence>
<organism evidence="1 2">
    <name type="scientific">Olivibacter ginsenosidimutans</name>
    <dbReference type="NCBI Taxonomy" id="1176537"/>
    <lineage>
        <taxon>Bacteria</taxon>
        <taxon>Pseudomonadati</taxon>
        <taxon>Bacteroidota</taxon>
        <taxon>Sphingobacteriia</taxon>
        <taxon>Sphingobacteriales</taxon>
        <taxon>Sphingobacteriaceae</taxon>
        <taxon>Olivibacter</taxon>
    </lineage>
</organism>
<proteinExistence type="predicted"/>
<evidence type="ECO:0000313" key="1">
    <source>
        <dbReference type="EMBL" id="GAA4789815.1"/>
    </source>
</evidence>
<name>A0ABP9B2R1_9SPHI</name>
<dbReference type="RefSeq" id="WP_345231363.1">
    <property type="nucleotide sequence ID" value="NZ_BAABIQ010000021.1"/>
</dbReference>
<reference evidence="2" key="1">
    <citation type="journal article" date="2019" name="Int. J. Syst. Evol. Microbiol.">
        <title>The Global Catalogue of Microorganisms (GCM) 10K type strain sequencing project: providing services to taxonomists for standard genome sequencing and annotation.</title>
        <authorList>
            <consortium name="The Broad Institute Genomics Platform"/>
            <consortium name="The Broad Institute Genome Sequencing Center for Infectious Disease"/>
            <person name="Wu L."/>
            <person name="Ma J."/>
        </authorList>
    </citation>
    <scope>NUCLEOTIDE SEQUENCE [LARGE SCALE GENOMIC DNA]</scope>
    <source>
        <strain evidence="2">JCM 18200</strain>
    </source>
</reference>
<keyword evidence="2" id="KW-1185">Reference proteome</keyword>
<sequence length="282" mass="33919">MNSIDEKLVLLRELEEIRYSGYIGLPTGLLAHAVLNTIDLFELVKMYINQLYEEKIIADNILKRLQEDSQRVAIFDYVFDHIRENQNYTNRLRFKKLLMYLLDEMDDERIMEFFSYFYRSRYVYEVRTALDVARRFWSPKMQEIVLNDYLETLDNDRLLVLIDCADNDVFMEIVKNRWTEKDIPTYLKVRFIKRLRGLGISDFLFLREIDPNNFLGLLLFCKEPIDKKMVAECYNRVEDKYKPFAIWTVAKLGYWDIVKPSIKSYIQKPENKYPGFSSIMFD</sequence>
<gene>
    <name evidence="1" type="ORF">GCM10023231_17230</name>
</gene>